<name>A0A1H3UDM0_9BURK</name>
<evidence type="ECO:0000313" key="5">
    <source>
        <dbReference type="Proteomes" id="UP000595064"/>
    </source>
</evidence>
<dbReference type="KEGG" id="dla:I6G47_01150"/>
<feature type="region of interest" description="Disordered" evidence="1">
    <location>
        <begin position="1"/>
        <end position="22"/>
    </location>
</feature>
<dbReference type="AlphaFoldDB" id="A0A1H3UDM0"/>
<organism evidence="3 4">
    <name type="scientific">Delftia lacustris</name>
    <dbReference type="NCBI Taxonomy" id="558537"/>
    <lineage>
        <taxon>Bacteria</taxon>
        <taxon>Pseudomonadati</taxon>
        <taxon>Pseudomonadota</taxon>
        <taxon>Betaproteobacteria</taxon>
        <taxon>Burkholderiales</taxon>
        <taxon>Comamonadaceae</taxon>
        <taxon>Delftia</taxon>
    </lineage>
</organism>
<sequence length="95" mass="10732">MHIKPMVATLEAPPSTAVAPPADPRSFTFQMPLFRPGTQVTQNGKAEKVSHVILRRRELMVYLVGHEDPVRPERLSIAPSMFTTQRRPEALSWIL</sequence>
<proteinExistence type="predicted"/>
<protein>
    <submittedName>
        <fullName evidence="3">Uncharacterized protein</fullName>
    </submittedName>
</protein>
<dbReference type="Proteomes" id="UP000183417">
    <property type="component" value="Unassembled WGS sequence"/>
</dbReference>
<evidence type="ECO:0000313" key="2">
    <source>
        <dbReference type="EMBL" id="QPS81720.1"/>
    </source>
</evidence>
<evidence type="ECO:0000313" key="3">
    <source>
        <dbReference type="EMBL" id="SDZ60550.1"/>
    </source>
</evidence>
<evidence type="ECO:0000256" key="1">
    <source>
        <dbReference type="SAM" id="MobiDB-lite"/>
    </source>
</evidence>
<dbReference type="RefSeq" id="WP_016448351.1">
    <property type="nucleotide sequence ID" value="NZ_AP025556.1"/>
</dbReference>
<dbReference type="Proteomes" id="UP000595064">
    <property type="component" value="Chromosome"/>
</dbReference>
<reference evidence="3 4" key="1">
    <citation type="submission" date="2016-10" db="EMBL/GenBank/DDBJ databases">
        <authorList>
            <person name="de Groot N.N."/>
        </authorList>
    </citation>
    <scope>NUCLEOTIDE SEQUENCE [LARGE SCALE GENOMIC DNA]</scope>
    <source>
        <strain evidence="3 4">LMG 24775</strain>
    </source>
</reference>
<evidence type="ECO:0000313" key="4">
    <source>
        <dbReference type="Proteomes" id="UP000183417"/>
    </source>
</evidence>
<accession>A0A1H3UDM0</accession>
<dbReference type="GeneID" id="94691435"/>
<dbReference type="EMBL" id="FNPE01000042">
    <property type="protein sequence ID" value="SDZ60550.1"/>
    <property type="molecule type" value="Genomic_DNA"/>
</dbReference>
<reference evidence="2 5" key="2">
    <citation type="submission" date="2020-12" db="EMBL/GenBank/DDBJ databases">
        <title>FDA dAtabase for Regulatory Grade micrObial Sequences (FDA-ARGOS): Supporting development and validation of Infectious Disease Dx tests.</title>
        <authorList>
            <person name="Sproer C."/>
            <person name="Gronow S."/>
            <person name="Severitt S."/>
            <person name="Schroder I."/>
            <person name="Tallon L."/>
            <person name="Sadzewicz L."/>
            <person name="Zhao X."/>
            <person name="Boylan J."/>
            <person name="Ott S."/>
            <person name="Bowen H."/>
            <person name="Vavikolanu K."/>
            <person name="Mehta A."/>
            <person name="Aluvathingal J."/>
            <person name="Nadendla S."/>
            <person name="Lowell S."/>
            <person name="Myers T."/>
            <person name="Yan Y."/>
            <person name="Sichtig H."/>
        </authorList>
    </citation>
    <scope>NUCLEOTIDE SEQUENCE [LARGE SCALE GENOMIC DNA]</scope>
    <source>
        <strain evidence="2 5">FDAARGOS_890</strain>
    </source>
</reference>
<dbReference type="EMBL" id="CP065748">
    <property type="protein sequence ID" value="QPS81720.1"/>
    <property type="molecule type" value="Genomic_DNA"/>
</dbReference>
<keyword evidence="5" id="KW-1185">Reference proteome</keyword>
<gene>
    <name evidence="2" type="ORF">I6G47_01150</name>
    <name evidence="3" type="ORF">SAMN05421547_14243</name>
</gene>